<gene>
    <name evidence="3" type="ORF">DN069_34825</name>
</gene>
<reference evidence="3 4" key="1">
    <citation type="submission" date="2018-06" db="EMBL/GenBank/DDBJ databases">
        <title>Streptacidiphilus pinicola sp. nov., isolated from pine grove soil.</title>
        <authorList>
            <person name="Roh S.G."/>
            <person name="Park S."/>
            <person name="Kim M.-K."/>
            <person name="Yun B.-R."/>
            <person name="Park J."/>
            <person name="Kim M.J."/>
            <person name="Kim Y.S."/>
            <person name="Kim S.B."/>
        </authorList>
    </citation>
    <scope>NUCLEOTIDE SEQUENCE [LARGE SCALE GENOMIC DNA]</scope>
    <source>
        <strain evidence="3 4">MMS16-CNU450</strain>
    </source>
</reference>
<proteinExistence type="predicted"/>
<sequence>MAEMISAQGADQPYRPNEAAGTAGGSASLAWTVRSEAPDGSEITAVRRVINAAFPTANEADLVEALRQDRDAWLPGLSVVATAPDGEVVGHALLTRCHVDGSPALALAPVAVLPAWQRHGVGTAMIHALLDAAQAADEQLVLVLGHPAYYPRFGFVPASGYGIKPPFEVPDEAMLALALDPGRPVPAGSIRYAPAFGD</sequence>
<keyword evidence="4" id="KW-1185">Reference proteome</keyword>
<dbReference type="InterPro" id="IPR016181">
    <property type="entry name" value="Acyl_CoA_acyltransferase"/>
</dbReference>
<dbReference type="CDD" id="cd04301">
    <property type="entry name" value="NAT_SF"/>
    <property type="match status" value="1"/>
</dbReference>
<keyword evidence="3" id="KW-0808">Transferase</keyword>
<protein>
    <submittedName>
        <fullName evidence="3">GNAT family N-acetyltransferase</fullName>
    </submittedName>
</protein>
<dbReference type="PROSITE" id="PS51186">
    <property type="entry name" value="GNAT"/>
    <property type="match status" value="1"/>
</dbReference>
<comment type="caution">
    <text evidence="3">The sequence shown here is derived from an EMBL/GenBank/DDBJ whole genome shotgun (WGS) entry which is preliminary data.</text>
</comment>
<evidence type="ECO:0000313" key="3">
    <source>
        <dbReference type="EMBL" id="RAG81055.1"/>
    </source>
</evidence>
<feature type="domain" description="N-acetyltransferase" evidence="2">
    <location>
        <begin position="31"/>
        <end position="176"/>
    </location>
</feature>
<evidence type="ECO:0000313" key="4">
    <source>
        <dbReference type="Proteomes" id="UP000248889"/>
    </source>
</evidence>
<dbReference type="RefSeq" id="WP_111507252.1">
    <property type="nucleotide sequence ID" value="NZ_QKYN01000181.1"/>
</dbReference>
<organism evidence="3 4">
    <name type="scientific">Streptacidiphilus pinicola</name>
    <dbReference type="NCBI Taxonomy" id="2219663"/>
    <lineage>
        <taxon>Bacteria</taxon>
        <taxon>Bacillati</taxon>
        <taxon>Actinomycetota</taxon>
        <taxon>Actinomycetes</taxon>
        <taxon>Kitasatosporales</taxon>
        <taxon>Streptomycetaceae</taxon>
        <taxon>Streptacidiphilus</taxon>
    </lineage>
</organism>
<dbReference type="Pfam" id="PF00583">
    <property type="entry name" value="Acetyltransf_1"/>
    <property type="match status" value="1"/>
</dbReference>
<evidence type="ECO:0000256" key="1">
    <source>
        <dbReference type="SAM" id="MobiDB-lite"/>
    </source>
</evidence>
<dbReference type="AlphaFoldDB" id="A0A2X0JVV9"/>
<feature type="region of interest" description="Disordered" evidence="1">
    <location>
        <begin position="1"/>
        <end position="21"/>
    </location>
</feature>
<dbReference type="EMBL" id="QKYN01000181">
    <property type="protein sequence ID" value="RAG81055.1"/>
    <property type="molecule type" value="Genomic_DNA"/>
</dbReference>
<dbReference type="InterPro" id="IPR000182">
    <property type="entry name" value="GNAT_dom"/>
</dbReference>
<name>A0A2X0JVV9_9ACTN</name>
<dbReference type="Proteomes" id="UP000248889">
    <property type="component" value="Unassembled WGS sequence"/>
</dbReference>
<evidence type="ECO:0000259" key="2">
    <source>
        <dbReference type="PROSITE" id="PS51186"/>
    </source>
</evidence>
<dbReference type="GO" id="GO:0016747">
    <property type="term" value="F:acyltransferase activity, transferring groups other than amino-acyl groups"/>
    <property type="evidence" value="ECO:0007669"/>
    <property type="project" value="InterPro"/>
</dbReference>
<dbReference type="OrthoDB" id="9797178at2"/>
<accession>A0A2X0JVV9</accession>
<dbReference type="Gene3D" id="3.40.630.30">
    <property type="match status" value="1"/>
</dbReference>
<dbReference type="SUPFAM" id="SSF55729">
    <property type="entry name" value="Acyl-CoA N-acyltransferases (Nat)"/>
    <property type="match status" value="1"/>
</dbReference>